<protein>
    <submittedName>
        <fullName evidence="1">Uncharacterized protein</fullName>
    </submittedName>
</protein>
<organism evidence="1 2">
    <name type="scientific">Phytophthora citrophthora</name>
    <dbReference type="NCBI Taxonomy" id="4793"/>
    <lineage>
        <taxon>Eukaryota</taxon>
        <taxon>Sar</taxon>
        <taxon>Stramenopiles</taxon>
        <taxon>Oomycota</taxon>
        <taxon>Peronosporomycetes</taxon>
        <taxon>Peronosporales</taxon>
        <taxon>Peronosporaceae</taxon>
        <taxon>Phytophthora</taxon>
    </lineage>
</organism>
<comment type="caution">
    <text evidence="1">The sequence shown here is derived from an EMBL/GenBank/DDBJ whole genome shotgun (WGS) entry which is preliminary data.</text>
</comment>
<dbReference type="AlphaFoldDB" id="A0AAD9GTW0"/>
<accession>A0AAD9GTW0</accession>
<evidence type="ECO:0000313" key="1">
    <source>
        <dbReference type="EMBL" id="KAK1944562.1"/>
    </source>
</evidence>
<keyword evidence="2" id="KW-1185">Reference proteome</keyword>
<dbReference type="Proteomes" id="UP001259832">
    <property type="component" value="Unassembled WGS sequence"/>
</dbReference>
<evidence type="ECO:0000313" key="2">
    <source>
        <dbReference type="Proteomes" id="UP001259832"/>
    </source>
</evidence>
<gene>
    <name evidence="1" type="ORF">P3T76_004474</name>
</gene>
<sequence length="62" mass="6678">MSKSNVCPAVASELGSPAVVPKTAFFNVAESLNALEKWRDEIELSVNDFVGTALLEVLIKID</sequence>
<reference evidence="1" key="1">
    <citation type="submission" date="2023-08" db="EMBL/GenBank/DDBJ databases">
        <title>Reference Genome Resource for the Citrus Pathogen Phytophthora citrophthora.</title>
        <authorList>
            <person name="Moller H."/>
            <person name="Coetzee B."/>
            <person name="Rose L.J."/>
            <person name="Van Niekerk J.M."/>
        </authorList>
    </citation>
    <scope>NUCLEOTIDE SEQUENCE</scope>
    <source>
        <strain evidence="1">STE-U-9442</strain>
    </source>
</reference>
<name>A0AAD9GTW0_9STRA</name>
<dbReference type="EMBL" id="JASMQC010000006">
    <property type="protein sequence ID" value="KAK1944562.1"/>
    <property type="molecule type" value="Genomic_DNA"/>
</dbReference>
<proteinExistence type="predicted"/>